<dbReference type="PANTHER" id="PTHR31845:SF38">
    <property type="entry name" value="TRANSCRIPTION FACTOR, PUTATIVE (AFU_ORTHOLOGUE AFUA_7G00410)-RELATED"/>
    <property type="match status" value="1"/>
</dbReference>
<dbReference type="InterPro" id="IPR051089">
    <property type="entry name" value="prtT"/>
</dbReference>
<proteinExistence type="predicted"/>
<dbReference type="GO" id="GO:0005634">
    <property type="term" value="C:nucleus"/>
    <property type="evidence" value="ECO:0007669"/>
    <property type="project" value="UniProtKB-SubCell"/>
</dbReference>
<sequence length="783" mass="88401">MDDDVPKVPEVFWLSEYPDPEYKPLKTTVMMINWFKKWLVPVEECPGQIYPMIRMVRALLTHYFPEEKGWEVVMGDYGEEVVIYTVKCHDGNDLIDHLMVLILPDDDHHIIKSIQQFKSICRSRFGITPQDESDPALMWGAIFKGSKALFYQYEKGGEIRSLIDPDAVDGPYSIEDHYVKCFGKNWKDTKILIGLTVQHHRVHREGHGTTSPWGHGSSLNTPESREREYSPVSARDTAFHDAPIDSLPAPSALEDLRASQTADQNGPESQQLSPNDMIAPVGAMHSMSVNLLGSNNIFMDNPVNGDTQGDIVTRGIVSEERARVMYERFMGGSKNFLPLFDPIRDTFDSIRSRSVFVFTVIIYLASRAVTDLRSDTHLQRVLQDEAQRLAEDGFFERPTKLEAVQGMILLAAYSEKTWFSTALILRTALDSGLEKSLDTLLSQENVPRSSLTASMADRQLVWQTRTWLISFTLELDVASGTGRKSRIAEVDIMKLRKFLEYPLSLPCDMRTSRVIIDNSSTIDHIVSTELPAIMARLQNWWTTWDEIHDNRRVLNLWQSLVTTIMDQLAFLITEPAYRCQLEWAPTYPALTIAFVMIEGESNESATFALRIARWRPTLIDQDLLLERVHHICEFLKQPPYPDIHRTVSLFVNYARALIVSQRPRSHDSADAPNMPEHGDVQEPLSGRPDAPVDTTPPTGLAPLEDTTSYRPGAAFPGDKDTSAVSMPSSDKGAISRPPLSRLAGTMEAPNWTMSNPIADSFGLFEEGQNDLFDFLPVMPSLPQ</sequence>
<keyword evidence="2" id="KW-0862">Zinc</keyword>
<keyword evidence="4" id="KW-0238">DNA-binding</keyword>
<gene>
    <name evidence="8" type="ORF">BDV35DRAFT_379188</name>
</gene>
<dbReference type="PANTHER" id="PTHR31845">
    <property type="entry name" value="FINGER DOMAIN PROTEIN, PUTATIVE-RELATED"/>
    <property type="match status" value="1"/>
</dbReference>
<protein>
    <recommendedName>
        <fullName evidence="9">C6 transcription factor</fullName>
    </recommendedName>
</protein>
<accession>A0A5N6H4L7</accession>
<evidence type="ECO:0000256" key="1">
    <source>
        <dbReference type="ARBA" id="ARBA00004123"/>
    </source>
</evidence>
<evidence type="ECO:0000256" key="5">
    <source>
        <dbReference type="ARBA" id="ARBA00023163"/>
    </source>
</evidence>
<feature type="region of interest" description="Disordered" evidence="7">
    <location>
        <begin position="257"/>
        <end position="276"/>
    </location>
</feature>
<keyword evidence="3" id="KW-0805">Transcription regulation</keyword>
<feature type="region of interest" description="Disordered" evidence="7">
    <location>
        <begin position="663"/>
        <end position="739"/>
    </location>
</feature>
<keyword evidence="5" id="KW-0804">Transcription</keyword>
<feature type="compositionally biased region" description="Polar residues" evidence="7">
    <location>
        <begin position="208"/>
        <end position="222"/>
    </location>
</feature>
<evidence type="ECO:0008006" key="9">
    <source>
        <dbReference type="Google" id="ProtNLM"/>
    </source>
</evidence>
<feature type="compositionally biased region" description="Polar residues" evidence="7">
    <location>
        <begin position="258"/>
        <end position="274"/>
    </location>
</feature>
<organism evidence="8">
    <name type="scientific">Aspergillus flavus</name>
    <dbReference type="NCBI Taxonomy" id="5059"/>
    <lineage>
        <taxon>Eukaryota</taxon>
        <taxon>Fungi</taxon>
        <taxon>Dikarya</taxon>
        <taxon>Ascomycota</taxon>
        <taxon>Pezizomycotina</taxon>
        <taxon>Eurotiomycetes</taxon>
        <taxon>Eurotiomycetidae</taxon>
        <taxon>Eurotiales</taxon>
        <taxon>Aspergillaceae</taxon>
        <taxon>Aspergillus</taxon>
        <taxon>Aspergillus subgen. Circumdati</taxon>
    </lineage>
</organism>
<evidence type="ECO:0000256" key="7">
    <source>
        <dbReference type="SAM" id="MobiDB-lite"/>
    </source>
</evidence>
<dbReference type="Proteomes" id="UP000325434">
    <property type="component" value="Unassembled WGS sequence"/>
</dbReference>
<evidence type="ECO:0000313" key="8">
    <source>
        <dbReference type="EMBL" id="KAB8248140.1"/>
    </source>
</evidence>
<reference evidence="8" key="1">
    <citation type="submission" date="2019-04" db="EMBL/GenBank/DDBJ databases">
        <title>Friends and foes A comparative genomics study of 23 Aspergillus species from section Flavi.</title>
        <authorList>
            <consortium name="DOE Joint Genome Institute"/>
            <person name="Kjaerbolling I."/>
            <person name="Vesth T."/>
            <person name="Frisvad J.C."/>
            <person name="Nybo J.L."/>
            <person name="Theobald S."/>
            <person name="Kildgaard S."/>
            <person name="Isbrandt T."/>
            <person name="Kuo A."/>
            <person name="Sato A."/>
            <person name="Lyhne E.K."/>
            <person name="Kogle M.E."/>
            <person name="Wiebenga A."/>
            <person name="Kun R.S."/>
            <person name="Lubbers R.J."/>
            <person name="Makela M.R."/>
            <person name="Barry K."/>
            <person name="Chovatia M."/>
            <person name="Clum A."/>
            <person name="Daum C."/>
            <person name="Haridas S."/>
            <person name="He G."/>
            <person name="LaButti K."/>
            <person name="Lipzen A."/>
            <person name="Mondo S."/>
            <person name="Riley R."/>
            <person name="Salamov A."/>
            <person name="Simmons B.A."/>
            <person name="Magnuson J.K."/>
            <person name="Henrissat B."/>
            <person name="Mortensen U.H."/>
            <person name="Larsen T.O."/>
            <person name="Devries R.P."/>
            <person name="Grigoriev I.V."/>
            <person name="Machida M."/>
            <person name="Baker S.E."/>
            <person name="Andersen M.R."/>
        </authorList>
    </citation>
    <scope>NUCLEOTIDE SEQUENCE [LARGE SCALE GENOMIC DNA]</scope>
    <source>
        <strain evidence="8">CBS 121.62</strain>
    </source>
</reference>
<dbReference type="VEuPathDB" id="FungiDB:F9C07_8436"/>
<dbReference type="CDD" id="cd12148">
    <property type="entry name" value="fungal_TF_MHR"/>
    <property type="match status" value="1"/>
</dbReference>
<evidence type="ECO:0000256" key="6">
    <source>
        <dbReference type="ARBA" id="ARBA00023242"/>
    </source>
</evidence>
<dbReference type="GO" id="GO:0000981">
    <property type="term" value="F:DNA-binding transcription factor activity, RNA polymerase II-specific"/>
    <property type="evidence" value="ECO:0007669"/>
    <property type="project" value="TreeGrafter"/>
</dbReference>
<dbReference type="GO" id="GO:0000976">
    <property type="term" value="F:transcription cis-regulatory region binding"/>
    <property type="evidence" value="ECO:0007669"/>
    <property type="project" value="TreeGrafter"/>
</dbReference>
<dbReference type="VEuPathDB" id="FungiDB:AFLA_008953"/>
<dbReference type="EMBL" id="ML734582">
    <property type="protein sequence ID" value="KAB8248140.1"/>
    <property type="molecule type" value="Genomic_DNA"/>
</dbReference>
<evidence type="ECO:0000256" key="3">
    <source>
        <dbReference type="ARBA" id="ARBA00023015"/>
    </source>
</evidence>
<evidence type="ECO:0000256" key="4">
    <source>
        <dbReference type="ARBA" id="ARBA00023125"/>
    </source>
</evidence>
<feature type="region of interest" description="Disordered" evidence="7">
    <location>
        <begin position="203"/>
        <end position="234"/>
    </location>
</feature>
<comment type="subcellular location">
    <subcellularLocation>
        <location evidence="1">Nucleus</location>
    </subcellularLocation>
</comment>
<evidence type="ECO:0000256" key="2">
    <source>
        <dbReference type="ARBA" id="ARBA00022833"/>
    </source>
</evidence>
<dbReference type="AlphaFoldDB" id="A0A5N6H4L7"/>
<keyword evidence="6" id="KW-0539">Nucleus</keyword>
<name>A0A5N6H4L7_ASPFL</name>
<dbReference type="VEuPathDB" id="FungiDB:AFLA_008952"/>